<accession>A0A415EUC2</accession>
<name>A0A415EUC2_ENTCA</name>
<reference evidence="1 2" key="1">
    <citation type="submission" date="2018-08" db="EMBL/GenBank/DDBJ databases">
        <title>A genome reference for cultivated species of the human gut microbiota.</title>
        <authorList>
            <person name="Zou Y."/>
            <person name="Xue W."/>
            <person name="Luo G."/>
        </authorList>
    </citation>
    <scope>NUCLEOTIDE SEQUENCE [LARGE SCALE GENOMIC DNA]</scope>
    <source>
        <strain evidence="1 2">AF48-16</strain>
    </source>
</reference>
<proteinExistence type="predicted"/>
<comment type="caution">
    <text evidence="1">The sequence shown here is derived from an EMBL/GenBank/DDBJ whole genome shotgun (WGS) entry which is preliminary data.</text>
</comment>
<dbReference type="Proteomes" id="UP000286288">
    <property type="component" value="Unassembled WGS sequence"/>
</dbReference>
<dbReference type="EMBL" id="QRMZ01000007">
    <property type="protein sequence ID" value="RHK06895.1"/>
    <property type="molecule type" value="Genomic_DNA"/>
</dbReference>
<gene>
    <name evidence="1" type="ORF">DW084_06930</name>
</gene>
<sequence length="251" mass="28681">MKLNRPMKKIREHRRRSLFLCLGISCFLLGAVLFYSENQPAAAYEQFLEIDYLTALLEERPSPESISDLGLALIKRSDRVNQERSAINRKRRRENVIVTEETRKVFSPDQGAMVDEVRKVTTRLPDSAIDLVSMMADSSALETKRVPLGSRDKLSKISFDFDSDNAGNEHLSRITLVDVSEFFGIDFSQFGKEDDIEEIKETLIKQYGLDAHIRDVSAIRRLFFVHEGFEFYISHTYNPNGVGITVQAVEP</sequence>
<dbReference type="AlphaFoldDB" id="A0A415EUC2"/>
<organism evidence="1 2">
    <name type="scientific">Enterococcus casseliflavus</name>
    <name type="common">Enterococcus flavescens</name>
    <dbReference type="NCBI Taxonomy" id="37734"/>
    <lineage>
        <taxon>Bacteria</taxon>
        <taxon>Bacillati</taxon>
        <taxon>Bacillota</taxon>
        <taxon>Bacilli</taxon>
        <taxon>Lactobacillales</taxon>
        <taxon>Enterococcaceae</taxon>
        <taxon>Enterococcus</taxon>
    </lineage>
</organism>
<evidence type="ECO:0000313" key="1">
    <source>
        <dbReference type="EMBL" id="RHK06895.1"/>
    </source>
</evidence>
<evidence type="ECO:0000313" key="2">
    <source>
        <dbReference type="Proteomes" id="UP000286288"/>
    </source>
</evidence>
<protein>
    <submittedName>
        <fullName evidence="1">Tat pathway signal sequence domain protein</fullName>
    </submittedName>
</protein>